<evidence type="ECO:0000256" key="4">
    <source>
        <dbReference type="ARBA" id="ARBA00022449"/>
    </source>
</evidence>
<comment type="function">
    <text evidence="12">Vacuolar cation/proton exchanger (CAX). Translocates Ca(2+) and other metal ions into vacuoles using the proton gradient formed by H(+)-ATPase and H(+)-pyrophosphatase.</text>
</comment>
<evidence type="ECO:0000256" key="3">
    <source>
        <dbReference type="ARBA" id="ARBA00022448"/>
    </source>
</evidence>
<evidence type="ECO:0000256" key="8">
    <source>
        <dbReference type="ARBA" id="ARBA00022837"/>
    </source>
</evidence>
<dbReference type="PANTHER" id="PTHR31503">
    <property type="entry name" value="VACUOLAR CALCIUM ION TRANSPORTER"/>
    <property type="match status" value="1"/>
</dbReference>
<dbReference type="EMBL" id="SWLB01000004">
    <property type="protein sequence ID" value="KAF3338808.1"/>
    <property type="molecule type" value="Genomic_DNA"/>
</dbReference>
<dbReference type="GO" id="GO:0006874">
    <property type="term" value="P:intracellular calcium ion homeostasis"/>
    <property type="evidence" value="ECO:0007669"/>
    <property type="project" value="TreeGrafter"/>
</dbReference>
<accession>A0A833RFE0</accession>
<keyword evidence="11 14" id="KW-0472">Membrane</keyword>
<comment type="caution">
    <text evidence="16">The sequence shown here is derived from an EMBL/GenBank/DDBJ whole genome shotgun (WGS) entry which is preliminary data.</text>
</comment>
<feature type="transmembrane region" description="Helical" evidence="14">
    <location>
        <begin position="142"/>
        <end position="163"/>
    </location>
</feature>
<evidence type="ECO:0000256" key="2">
    <source>
        <dbReference type="ARBA" id="ARBA00008248"/>
    </source>
</evidence>
<keyword evidence="3" id="KW-0813">Transport</keyword>
<evidence type="ECO:0000256" key="14">
    <source>
        <dbReference type="SAM" id="Phobius"/>
    </source>
</evidence>
<dbReference type="InterPro" id="IPR004837">
    <property type="entry name" value="NaCa_Exmemb"/>
</dbReference>
<gene>
    <name evidence="16" type="ORF">FCM35_KLT16279</name>
</gene>
<evidence type="ECO:0000256" key="10">
    <source>
        <dbReference type="ARBA" id="ARBA00023065"/>
    </source>
</evidence>
<evidence type="ECO:0000256" key="13">
    <source>
        <dbReference type="SAM" id="MobiDB-lite"/>
    </source>
</evidence>
<keyword evidence="8" id="KW-0106">Calcium</keyword>
<feature type="transmembrane region" description="Helical" evidence="14">
    <location>
        <begin position="278"/>
        <end position="295"/>
    </location>
</feature>
<keyword evidence="17" id="KW-1185">Reference proteome</keyword>
<proteinExistence type="inferred from homology"/>
<organism evidence="16 17">
    <name type="scientific">Carex littledalei</name>
    <dbReference type="NCBI Taxonomy" id="544730"/>
    <lineage>
        <taxon>Eukaryota</taxon>
        <taxon>Viridiplantae</taxon>
        <taxon>Streptophyta</taxon>
        <taxon>Embryophyta</taxon>
        <taxon>Tracheophyta</taxon>
        <taxon>Spermatophyta</taxon>
        <taxon>Magnoliopsida</taxon>
        <taxon>Liliopsida</taxon>
        <taxon>Poales</taxon>
        <taxon>Cyperaceae</taxon>
        <taxon>Cyperoideae</taxon>
        <taxon>Cariceae</taxon>
        <taxon>Carex</taxon>
        <taxon>Carex subgen. Euthyceras</taxon>
    </lineage>
</organism>
<feature type="region of interest" description="Disordered" evidence="13">
    <location>
        <begin position="209"/>
        <end position="240"/>
    </location>
</feature>
<dbReference type="InterPro" id="IPR044880">
    <property type="entry name" value="NCX_ion-bd_dom_sf"/>
</dbReference>
<dbReference type="AlphaFoldDB" id="A0A833RFE0"/>
<dbReference type="GO" id="GO:0015369">
    <property type="term" value="F:calcium:proton antiporter activity"/>
    <property type="evidence" value="ECO:0007669"/>
    <property type="project" value="TreeGrafter"/>
</dbReference>
<evidence type="ECO:0000259" key="15">
    <source>
        <dbReference type="Pfam" id="PF01699"/>
    </source>
</evidence>
<evidence type="ECO:0000313" key="16">
    <source>
        <dbReference type="EMBL" id="KAF3338808.1"/>
    </source>
</evidence>
<keyword evidence="7 14" id="KW-0812">Transmembrane</keyword>
<evidence type="ECO:0000256" key="6">
    <source>
        <dbReference type="ARBA" id="ARBA00022568"/>
    </source>
</evidence>
<evidence type="ECO:0000256" key="1">
    <source>
        <dbReference type="ARBA" id="ARBA00004128"/>
    </source>
</evidence>
<feature type="transmembrane region" description="Helical" evidence="14">
    <location>
        <begin position="78"/>
        <end position="96"/>
    </location>
</feature>
<evidence type="ECO:0000313" key="17">
    <source>
        <dbReference type="Proteomes" id="UP000623129"/>
    </source>
</evidence>
<feature type="transmembrane region" description="Helical" evidence="14">
    <location>
        <begin position="49"/>
        <end position="72"/>
    </location>
</feature>
<comment type="subcellular location">
    <subcellularLocation>
        <location evidence="1">Vacuole membrane</location>
        <topology evidence="1">Multi-pass membrane protein</topology>
    </subcellularLocation>
</comment>
<keyword evidence="6" id="KW-0109">Calcium transport</keyword>
<dbReference type="Gene3D" id="1.20.1420.30">
    <property type="entry name" value="NCX, central ion-binding region"/>
    <property type="match status" value="1"/>
</dbReference>
<evidence type="ECO:0000256" key="5">
    <source>
        <dbReference type="ARBA" id="ARBA00022554"/>
    </source>
</evidence>
<evidence type="ECO:0000256" key="9">
    <source>
        <dbReference type="ARBA" id="ARBA00022989"/>
    </source>
</evidence>
<feature type="transmembrane region" description="Helical" evidence="14">
    <location>
        <begin position="315"/>
        <end position="336"/>
    </location>
</feature>
<reference evidence="16" key="1">
    <citation type="submission" date="2020-01" db="EMBL/GenBank/DDBJ databases">
        <title>Genome sequence of Kobresia littledalei, the first chromosome-level genome in the family Cyperaceae.</title>
        <authorList>
            <person name="Qu G."/>
        </authorList>
    </citation>
    <scope>NUCLEOTIDE SEQUENCE</scope>
    <source>
        <strain evidence="16">C.B.Clarke</strain>
        <tissue evidence="16">Leaf</tissue>
    </source>
</reference>
<feature type="transmembrane region" description="Helical" evidence="14">
    <location>
        <begin position="248"/>
        <end position="266"/>
    </location>
</feature>
<feature type="transmembrane region" description="Helical" evidence="14">
    <location>
        <begin position="175"/>
        <end position="194"/>
    </location>
</feature>
<feature type="domain" description="Sodium/calcium exchanger membrane region" evidence="15">
    <location>
        <begin position="247"/>
        <end position="367"/>
    </location>
</feature>
<feature type="domain" description="Sodium/calcium exchanger membrane region" evidence="15">
    <location>
        <begin position="78"/>
        <end position="160"/>
    </location>
</feature>
<evidence type="ECO:0000256" key="11">
    <source>
        <dbReference type="ARBA" id="ARBA00023136"/>
    </source>
</evidence>
<dbReference type="Proteomes" id="UP000623129">
    <property type="component" value="Unassembled WGS sequence"/>
</dbReference>
<protein>
    <submittedName>
        <fullName evidence="16">Vacuolar cation/proton exchanger 3-like isoform X1</fullName>
    </submittedName>
</protein>
<dbReference type="OrthoDB" id="1699231at2759"/>
<dbReference type="Pfam" id="PF01699">
    <property type="entry name" value="Na_Ca_ex"/>
    <property type="match status" value="2"/>
</dbReference>
<dbReference type="FunFam" id="1.20.1420.30:FF:000008">
    <property type="entry name" value="Vacuolar cation/proton exchanger"/>
    <property type="match status" value="1"/>
</dbReference>
<feature type="compositionally biased region" description="Low complexity" evidence="13">
    <location>
        <begin position="218"/>
        <end position="230"/>
    </location>
</feature>
<evidence type="ECO:0000256" key="7">
    <source>
        <dbReference type="ARBA" id="ARBA00022692"/>
    </source>
</evidence>
<feature type="transmembrane region" description="Helical" evidence="14">
    <location>
        <begin position="108"/>
        <end position="130"/>
    </location>
</feature>
<dbReference type="GO" id="GO:0009705">
    <property type="term" value="C:plant-type vacuole membrane"/>
    <property type="evidence" value="ECO:0007669"/>
    <property type="project" value="UniProtKB-ARBA"/>
</dbReference>
<sequence length="385" mass="42214">MMNPGIELETSSNKQQNSEANSIPVSTVALAPSCKFHFALQNIVQSVKIVIFSAKINVLLPFGPASIILHYLTNHHGVVFLCSLIGIIPLAERLGYATEQMAAYTGPTVGGLLNATFGNATEMIIAIYALKNGMIRVGTAVVNSGLLLMAVMGLSFPAVLHFTHSEVRYGKSEVALSRFSSCIMLIAYASYLVFQLSGRETNLYSRIDNEEGSESNRQHQSQSQSQSQNRSEPEKDEEEPEIGLWESVAWLALITLWISILSEYLVDAIQGASESFNLPVGFISVILLPIVGNAAEHASAVMFAMKDKLDITLGVAIGSSTQIAMFVIPFCVVVGWIMKKNMDLNFQLFETATLFITVIVVAFMVQMMINLITEHIDYYLLEAEK</sequence>
<comment type="similarity">
    <text evidence="2">Belongs to the Ca(2+):cation antiporter (CaCA) (TC 2.A.19) family. Cation/proton exchanger (CAX) subfamily.</text>
</comment>
<dbReference type="InterPro" id="IPR004713">
    <property type="entry name" value="CaH_exchang"/>
</dbReference>
<keyword evidence="9 14" id="KW-1133">Transmembrane helix</keyword>
<keyword evidence="5" id="KW-0926">Vacuole</keyword>
<name>A0A833RFE0_9POAL</name>
<feature type="transmembrane region" description="Helical" evidence="14">
    <location>
        <begin position="348"/>
        <end position="369"/>
    </location>
</feature>
<keyword evidence="10" id="KW-0406">Ion transport</keyword>
<dbReference type="PANTHER" id="PTHR31503:SF22">
    <property type="entry name" value="VACUOLAR CALCIUM ION TRANSPORTER"/>
    <property type="match status" value="1"/>
</dbReference>
<evidence type="ECO:0000256" key="12">
    <source>
        <dbReference type="ARBA" id="ARBA00025327"/>
    </source>
</evidence>
<keyword evidence="4" id="KW-0050">Antiport</keyword>